<organism evidence="1 2">
    <name type="scientific">Microbulbifer pacificus</name>
    <dbReference type="NCBI Taxonomy" id="407164"/>
    <lineage>
        <taxon>Bacteria</taxon>
        <taxon>Pseudomonadati</taxon>
        <taxon>Pseudomonadota</taxon>
        <taxon>Gammaproteobacteria</taxon>
        <taxon>Cellvibrionales</taxon>
        <taxon>Microbulbiferaceae</taxon>
        <taxon>Microbulbifer</taxon>
    </lineage>
</organism>
<protein>
    <submittedName>
        <fullName evidence="1">Uncharacterized protein</fullName>
    </submittedName>
</protein>
<dbReference type="AlphaFoldDB" id="A0AAU0MXK8"/>
<reference evidence="1 2" key="1">
    <citation type="submission" date="2023-10" db="EMBL/GenBank/DDBJ databases">
        <title>Description of Microbulbifer bruguierae sp. nov., isolated from the sediments of mangrove plant Bruguiera sexangula and comparative genomic analyses of the genus Microbulbifer.</title>
        <authorList>
            <person name="Long M."/>
        </authorList>
    </citation>
    <scope>NUCLEOTIDE SEQUENCE [LARGE SCALE GENOMIC DNA]</scope>
    <source>
        <strain evidence="1 2">SPO729</strain>
    </source>
</reference>
<keyword evidence="2" id="KW-1185">Reference proteome</keyword>
<sequence>MIEWTGNLEDDCCAMWGGLFLHVEEMDRNLWWWAVYDAEDEIIDTSNNYEKKFKNGKDTRLAAEIAAKTYVGI</sequence>
<dbReference type="RefSeq" id="WP_318953410.1">
    <property type="nucleotide sequence ID" value="NZ_CP137555.1"/>
</dbReference>
<evidence type="ECO:0000313" key="1">
    <source>
        <dbReference type="EMBL" id="WOX04935.1"/>
    </source>
</evidence>
<dbReference type="KEGG" id="mpaf:R5R33_14485"/>
<dbReference type="Proteomes" id="UP001302477">
    <property type="component" value="Chromosome"/>
</dbReference>
<accession>A0AAU0MXK8</accession>
<dbReference type="EMBL" id="CP137555">
    <property type="protein sequence ID" value="WOX04935.1"/>
    <property type="molecule type" value="Genomic_DNA"/>
</dbReference>
<evidence type="ECO:0000313" key="2">
    <source>
        <dbReference type="Proteomes" id="UP001302477"/>
    </source>
</evidence>
<gene>
    <name evidence="1" type="ORF">R5R33_14485</name>
</gene>
<proteinExistence type="predicted"/>
<name>A0AAU0MXK8_9GAMM</name>